<evidence type="ECO:0000313" key="3">
    <source>
        <dbReference type="EMBL" id="SDF15284.1"/>
    </source>
</evidence>
<dbReference type="SUPFAM" id="SSF52096">
    <property type="entry name" value="ClpP/crotonase"/>
    <property type="match status" value="2"/>
</dbReference>
<feature type="domain" description="CoA carboxyltransferase N-terminal" evidence="1">
    <location>
        <begin position="1"/>
        <end position="269"/>
    </location>
</feature>
<dbReference type="PANTHER" id="PTHR43842:SF2">
    <property type="entry name" value="PROPIONYL-COA CARBOXYLASE BETA CHAIN, MITOCHONDRIAL"/>
    <property type="match status" value="1"/>
</dbReference>
<dbReference type="RefSeq" id="WP_092689474.1">
    <property type="nucleotide sequence ID" value="NZ_FNBK01000004.1"/>
</dbReference>
<organism evidence="3 4">
    <name type="scientific">Halorientalis regularis</name>
    <dbReference type="NCBI Taxonomy" id="660518"/>
    <lineage>
        <taxon>Archaea</taxon>
        <taxon>Methanobacteriati</taxon>
        <taxon>Methanobacteriota</taxon>
        <taxon>Stenosarchaea group</taxon>
        <taxon>Halobacteria</taxon>
        <taxon>Halobacteriales</taxon>
        <taxon>Haloarculaceae</taxon>
        <taxon>Halorientalis</taxon>
    </lineage>
</organism>
<keyword evidence="4" id="KW-1185">Reference proteome</keyword>
<dbReference type="InterPro" id="IPR051047">
    <property type="entry name" value="AccD/PCCB"/>
</dbReference>
<gene>
    <name evidence="3" type="ORF">SAMN05216218_10456</name>
</gene>
<dbReference type="Pfam" id="PF01039">
    <property type="entry name" value="Carboxyl_trans"/>
    <property type="match status" value="1"/>
</dbReference>
<dbReference type="OrthoDB" id="231496at2157"/>
<dbReference type="InterPro" id="IPR029045">
    <property type="entry name" value="ClpP/crotonase-like_dom_sf"/>
</dbReference>
<feature type="domain" description="CoA carboxyltransferase C-terminal" evidence="2">
    <location>
        <begin position="274"/>
        <end position="509"/>
    </location>
</feature>
<dbReference type="EMBL" id="FNBK01000004">
    <property type="protein sequence ID" value="SDF15284.1"/>
    <property type="molecule type" value="Genomic_DNA"/>
</dbReference>
<proteinExistence type="predicted"/>
<sequence>MSDDEDVADLIAAVHRAAAAVADDSRPEAVERQHEAGKLTARERVDYLCDEGSFDEIGKLAAPMPTTPEVADWEREDAPADGVVCGIGEVDGRPVAIMATDYTVKGGSIGHAGGRKLQRVATLARDRGYPFVMLQDGGGHRIQEGLDAAPTARGDNGFANLQETLSGWVPTVSAMMGPGFAAPTNFAALCDFVPMVEGTATLGVAGPSLVEAALGTDLSKAELGGPAVQATRNGMADLACEDDEACLDAVRTYLSYLPRNATHDPPVSDDWAAPTDATIDALTDVIPANEKKGYDIYAIVEGIVDRDSFFELKPEYARNIVTGFARLEGRPVGVVANNPRHKAGTIDTAAADKSSHFVSVCDAFDRPVLTLIDVPGILPGPDSEAEGVARHAAKLPFELNRATVPTVTVCLRRGYGYGYVAMGGGRSADTDLSIAWPTAEIAAMGIEGAVDVAYRREIEAAEDPDEKRAALVEKFKDRTDAVRAASRLGIDAVVDPGDTRERIVRAIDRAEDTREDDWPPKKHSINPI</sequence>
<reference evidence="4" key="1">
    <citation type="submission" date="2016-10" db="EMBL/GenBank/DDBJ databases">
        <authorList>
            <person name="Varghese N."/>
            <person name="Submissions S."/>
        </authorList>
    </citation>
    <scope>NUCLEOTIDE SEQUENCE [LARGE SCALE GENOMIC DNA]</scope>
    <source>
        <strain evidence="4">IBRC-M 10760</strain>
    </source>
</reference>
<dbReference type="Gene3D" id="3.90.226.10">
    <property type="entry name" value="2-enoyl-CoA Hydratase, Chain A, domain 1"/>
    <property type="match status" value="2"/>
</dbReference>
<dbReference type="Proteomes" id="UP000199076">
    <property type="component" value="Unassembled WGS sequence"/>
</dbReference>
<dbReference type="PANTHER" id="PTHR43842">
    <property type="entry name" value="PROPIONYL-COA CARBOXYLASE BETA CHAIN"/>
    <property type="match status" value="1"/>
</dbReference>
<evidence type="ECO:0000259" key="1">
    <source>
        <dbReference type="PROSITE" id="PS50980"/>
    </source>
</evidence>
<dbReference type="InterPro" id="IPR011763">
    <property type="entry name" value="COA_CT_C"/>
</dbReference>
<dbReference type="GO" id="GO:0004658">
    <property type="term" value="F:propionyl-CoA carboxylase activity"/>
    <property type="evidence" value="ECO:0007669"/>
    <property type="project" value="TreeGrafter"/>
</dbReference>
<evidence type="ECO:0000259" key="2">
    <source>
        <dbReference type="PROSITE" id="PS50989"/>
    </source>
</evidence>
<protein>
    <submittedName>
        <fullName evidence="3">Propionyl-CoA carboxylase beta chain</fullName>
    </submittedName>
</protein>
<dbReference type="PROSITE" id="PS50980">
    <property type="entry name" value="COA_CT_NTER"/>
    <property type="match status" value="1"/>
</dbReference>
<name>A0A1G7IRV7_9EURY</name>
<dbReference type="PROSITE" id="PS50989">
    <property type="entry name" value="COA_CT_CTER"/>
    <property type="match status" value="1"/>
</dbReference>
<dbReference type="STRING" id="660518.SAMN05216218_10456"/>
<accession>A0A1G7IRV7</accession>
<evidence type="ECO:0000313" key="4">
    <source>
        <dbReference type="Proteomes" id="UP000199076"/>
    </source>
</evidence>
<dbReference type="InterPro" id="IPR034733">
    <property type="entry name" value="AcCoA_carboxyl_beta"/>
</dbReference>
<dbReference type="InterPro" id="IPR011762">
    <property type="entry name" value="COA_CT_N"/>
</dbReference>
<dbReference type="AlphaFoldDB" id="A0A1G7IRV7"/>